<evidence type="ECO:0000256" key="8">
    <source>
        <dbReference type="ARBA" id="ARBA00022833"/>
    </source>
</evidence>
<dbReference type="Gene3D" id="2.60.40.3120">
    <property type="match status" value="1"/>
</dbReference>
<organism evidence="15 16">
    <name type="scientific">Fopius arisanus</name>
    <dbReference type="NCBI Taxonomy" id="64838"/>
    <lineage>
        <taxon>Eukaryota</taxon>
        <taxon>Metazoa</taxon>
        <taxon>Ecdysozoa</taxon>
        <taxon>Arthropoda</taxon>
        <taxon>Hexapoda</taxon>
        <taxon>Insecta</taxon>
        <taxon>Pterygota</taxon>
        <taxon>Neoptera</taxon>
        <taxon>Endopterygota</taxon>
        <taxon>Hymenoptera</taxon>
        <taxon>Apocrita</taxon>
        <taxon>Ichneumonoidea</taxon>
        <taxon>Braconidae</taxon>
        <taxon>Opiinae</taxon>
        <taxon>Fopius</taxon>
    </lineage>
</organism>
<dbReference type="Pfam" id="PF00246">
    <property type="entry name" value="Peptidase_M14"/>
    <property type="match status" value="1"/>
</dbReference>
<evidence type="ECO:0000256" key="6">
    <source>
        <dbReference type="ARBA" id="ARBA00022723"/>
    </source>
</evidence>
<dbReference type="GO" id="GO:0005737">
    <property type="term" value="C:cytoplasm"/>
    <property type="evidence" value="ECO:0007669"/>
    <property type="project" value="UniProtKB-SubCell"/>
</dbReference>
<comment type="subcellular location">
    <subcellularLocation>
        <location evidence="2">Cytoplasm</location>
    </subcellularLocation>
</comment>
<sequence>MATTVQSITCGNFVFYNNFDSANLARVEPVIAANTSNQDGCETERKPCKTSETLPDYEFNVWTKHDCHGTEFQNNNRTWFYFGIKSSAQGVSVKLNVVNLNRQSKMFSQGMCPVFKVIPGHPQWERIRDKPTYTMDQKGSEFTISFTIRTSENPKAITYVAFTYPFTYTDLQQYLNRIDARMQKQNYGNTDAIYYHRECAIKSLEGRRLDVLTISSYHNITPEREERLKGMFPDEAEERARKFRGKRIIFVSARVHPGETPSSFVFNGFLNFLLNRDDPIAMILRRIYVFKLVPMLNPDGVARGHYRVDTRGVNLNRVYLNPSAIDHPTIFAAKSLISYYHNFYEVVNAEETDEGGQDQQIVERTEDVTLMTLDDKEKILETEPTSGGSGNDEIIKSSTKNIPEGDKPVPRGSEDSGIFLYIDLHGHASKKGVFMYGNYFDDADDTIMCMLLPKLMSINNPNFHFTSCNFAERNMYLIDKRDGMSREGSGRVAVYKLTGLIRSYTLECNYNSGRLVNTVPARVRDGTGKLQGHMFVPPKYTPTVFEEVGSALGPSILDLTNSNPNSRLPNSQYRSLRGVKSYLKLTYINSLAGTIHRPRLKPLASHDNIGPVKESPCLDDIVASMNTPNDPNTSQKSETSCTSKSRVVRRTASLYTAVKRIKSGKRSSRQLSTNRKSLKNQRLSNSENGQVVSKIRSSRRGIKSLKVIHKIVGKKTSQIVEQTGVVKQGTKRLKIVQRIVKTRPEVGESSKSVGDEDKNMSKGNFVERVRKGVKATQRSSSKASAKN</sequence>
<keyword evidence="15" id="KW-1185">Reference proteome</keyword>
<evidence type="ECO:0000256" key="2">
    <source>
        <dbReference type="ARBA" id="ARBA00004496"/>
    </source>
</evidence>
<dbReference type="PANTHER" id="PTHR12756">
    <property type="entry name" value="CYTOSOLIC CARBOXYPEPTIDASE"/>
    <property type="match status" value="1"/>
</dbReference>
<dbReference type="KEGG" id="fas:105266735"/>
<dbReference type="InterPro" id="IPR034286">
    <property type="entry name" value="M14_AGBL5-like"/>
</dbReference>
<dbReference type="OrthoDB" id="10253041at2759"/>
<reference evidence="16" key="1">
    <citation type="submission" date="2025-08" db="UniProtKB">
        <authorList>
            <consortium name="RefSeq"/>
        </authorList>
    </citation>
    <scope>IDENTIFICATION</scope>
    <source>
        <strain evidence="16">USDA-PBARC FA_bdor</strain>
        <tissue evidence="16">Whole organism</tissue>
    </source>
</reference>
<dbReference type="PROSITE" id="PS52035">
    <property type="entry name" value="PEPTIDASE_M14"/>
    <property type="match status" value="1"/>
</dbReference>
<feature type="active site" description="Proton donor/acceptor" evidence="12">
    <location>
        <position position="507"/>
    </location>
</feature>
<dbReference type="GO" id="GO:0004181">
    <property type="term" value="F:metallocarboxypeptidase activity"/>
    <property type="evidence" value="ECO:0007669"/>
    <property type="project" value="InterPro"/>
</dbReference>
<dbReference type="GO" id="GO:0008270">
    <property type="term" value="F:zinc ion binding"/>
    <property type="evidence" value="ECO:0007669"/>
    <property type="project" value="InterPro"/>
</dbReference>
<dbReference type="Proteomes" id="UP000694866">
    <property type="component" value="Unplaced"/>
</dbReference>
<evidence type="ECO:0000256" key="9">
    <source>
        <dbReference type="ARBA" id="ARBA00023049"/>
    </source>
</evidence>
<accession>A0A9R1T669</accession>
<dbReference type="CDD" id="cd06236">
    <property type="entry name" value="M14_AGBL5_like"/>
    <property type="match status" value="1"/>
</dbReference>
<dbReference type="GeneID" id="105266735"/>
<keyword evidence="7" id="KW-0378">Hydrolase</keyword>
<dbReference type="RefSeq" id="XP_011303420.1">
    <property type="nucleotide sequence ID" value="XM_011305118.1"/>
</dbReference>
<feature type="region of interest" description="Disordered" evidence="13">
    <location>
        <begin position="662"/>
        <end position="695"/>
    </location>
</feature>
<dbReference type="SUPFAM" id="SSF53187">
    <property type="entry name" value="Zn-dependent exopeptidases"/>
    <property type="match status" value="1"/>
</dbReference>
<dbReference type="PANTHER" id="PTHR12756:SF12">
    <property type="entry name" value="CYTOSOLIC CARBOXYPEPTIDASE-LIKE PROTEIN 5"/>
    <property type="match status" value="1"/>
</dbReference>
<feature type="compositionally biased region" description="Polar residues" evidence="13">
    <location>
        <begin position="624"/>
        <end position="645"/>
    </location>
</feature>
<dbReference type="AlphaFoldDB" id="A0A9R1T669"/>
<evidence type="ECO:0000313" key="16">
    <source>
        <dbReference type="RefSeq" id="XP_011303420.1"/>
    </source>
</evidence>
<keyword evidence="8" id="KW-0862">Zinc</keyword>
<evidence type="ECO:0000256" key="4">
    <source>
        <dbReference type="ARBA" id="ARBA00022490"/>
    </source>
</evidence>
<name>A0A9R1T669_9HYME</name>
<evidence type="ECO:0000256" key="12">
    <source>
        <dbReference type="PROSITE-ProRule" id="PRU01379"/>
    </source>
</evidence>
<comment type="catalytic activity">
    <reaction evidence="10">
        <text>C-terminal L-alpha-aminoacyl-L-glutamyl-L-glutamyl-[tubulin] + H2O = C-terminal L-alpha-aminoacyl-L-glutamyl-[tubulin] + L-glutamate</text>
        <dbReference type="Rhea" id="RHEA:63792"/>
        <dbReference type="Rhea" id="RHEA-COMP:16435"/>
        <dbReference type="Rhea" id="RHEA-COMP:16436"/>
        <dbReference type="ChEBI" id="CHEBI:15377"/>
        <dbReference type="ChEBI" id="CHEBI:29985"/>
        <dbReference type="ChEBI" id="CHEBI:149555"/>
        <dbReference type="ChEBI" id="CHEBI:149556"/>
        <dbReference type="EC" id="3.4.17.24"/>
    </reaction>
    <physiologicalReaction direction="left-to-right" evidence="10">
        <dbReference type="Rhea" id="RHEA:63793"/>
    </physiologicalReaction>
</comment>
<keyword evidence="6" id="KW-0479">Metal-binding</keyword>
<keyword evidence="4" id="KW-0963">Cytoplasm</keyword>
<evidence type="ECO:0000259" key="14">
    <source>
        <dbReference type="PROSITE" id="PS52035"/>
    </source>
</evidence>
<evidence type="ECO:0000256" key="1">
    <source>
        <dbReference type="ARBA" id="ARBA00001947"/>
    </source>
</evidence>
<comment type="similarity">
    <text evidence="3 12">Belongs to the peptidase M14 family.</text>
</comment>
<feature type="compositionally biased region" description="Basic and acidic residues" evidence="13">
    <location>
        <begin position="744"/>
        <end position="770"/>
    </location>
</feature>
<feature type="compositionally biased region" description="Polar residues" evidence="13">
    <location>
        <begin position="776"/>
        <end position="787"/>
    </location>
</feature>
<evidence type="ECO:0000256" key="3">
    <source>
        <dbReference type="ARBA" id="ARBA00005988"/>
    </source>
</evidence>
<evidence type="ECO:0000256" key="5">
    <source>
        <dbReference type="ARBA" id="ARBA00022670"/>
    </source>
</evidence>
<protein>
    <recommendedName>
        <fullName evidence="11">tubulin-glutamate carboxypeptidase</fullName>
        <ecNumber evidence="11">3.4.17.24</ecNumber>
    </recommendedName>
</protein>
<evidence type="ECO:0000256" key="7">
    <source>
        <dbReference type="ARBA" id="ARBA00022801"/>
    </source>
</evidence>
<feature type="region of interest" description="Disordered" evidence="13">
    <location>
        <begin position="621"/>
        <end position="646"/>
    </location>
</feature>
<feature type="compositionally biased region" description="Polar residues" evidence="13">
    <location>
        <begin position="669"/>
        <end position="691"/>
    </location>
</feature>
<evidence type="ECO:0000313" key="15">
    <source>
        <dbReference type="Proteomes" id="UP000694866"/>
    </source>
</evidence>
<evidence type="ECO:0000256" key="10">
    <source>
        <dbReference type="ARBA" id="ARBA00024524"/>
    </source>
</evidence>
<proteinExistence type="inferred from homology"/>
<evidence type="ECO:0000256" key="11">
    <source>
        <dbReference type="ARBA" id="ARBA00026108"/>
    </source>
</evidence>
<keyword evidence="9" id="KW-0482">Metalloprotease</keyword>
<dbReference type="InterPro" id="IPR000834">
    <property type="entry name" value="Peptidase_M14"/>
</dbReference>
<feature type="domain" description="Peptidase M14" evidence="14">
    <location>
        <begin position="164"/>
        <end position="560"/>
    </location>
</feature>
<evidence type="ECO:0000256" key="13">
    <source>
        <dbReference type="SAM" id="MobiDB-lite"/>
    </source>
</evidence>
<dbReference type="InterPro" id="IPR050821">
    <property type="entry name" value="Cytosolic_carboxypeptidase"/>
</dbReference>
<gene>
    <name evidence="16" type="primary">LOC105266735</name>
</gene>
<feature type="region of interest" description="Disordered" evidence="13">
    <location>
        <begin position="744"/>
        <end position="787"/>
    </location>
</feature>
<feature type="region of interest" description="Disordered" evidence="13">
    <location>
        <begin position="381"/>
        <end position="409"/>
    </location>
</feature>
<dbReference type="Gene3D" id="3.40.630.10">
    <property type="entry name" value="Zn peptidases"/>
    <property type="match status" value="2"/>
</dbReference>
<comment type="cofactor">
    <cofactor evidence="1">
        <name>Zn(2+)</name>
        <dbReference type="ChEBI" id="CHEBI:29105"/>
    </cofactor>
</comment>
<keyword evidence="5" id="KW-0645">Protease</keyword>
<dbReference type="EC" id="3.4.17.24" evidence="11"/>
<dbReference type="GO" id="GO:0006508">
    <property type="term" value="P:proteolysis"/>
    <property type="evidence" value="ECO:0007669"/>
    <property type="project" value="UniProtKB-KW"/>
</dbReference>